<dbReference type="GO" id="GO:1990023">
    <property type="term" value="C:mitotic spindle midzone"/>
    <property type="evidence" value="ECO:0007669"/>
    <property type="project" value="TreeGrafter"/>
</dbReference>
<evidence type="ECO:0000256" key="1">
    <source>
        <dbReference type="SAM" id="Coils"/>
    </source>
</evidence>
<proteinExistence type="predicted"/>
<dbReference type="GO" id="GO:0005737">
    <property type="term" value="C:cytoplasm"/>
    <property type="evidence" value="ECO:0007669"/>
    <property type="project" value="TreeGrafter"/>
</dbReference>
<dbReference type="EMBL" id="SWFS01000127">
    <property type="protein sequence ID" value="KAA8916054.1"/>
    <property type="molecule type" value="Genomic_DNA"/>
</dbReference>
<feature type="coiled-coil region" evidence="1">
    <location>
        <begin position="232"/>
        <end position="316"/>
    </location>
</feature>
<dbReference type="OrthoDB" id="642895at2759"/>
<dbReference type="PANTHER" id="PTHR19321:SF41">
    <property type="entry name" value="FASCETTO-RELATED"/>
    <property type="match status" value="1"/>
</dbReference>
<evidence type="ECO:0008006" key="5">
    <source>
        <dbReference type="Google" id="ProtNLM"/>
    </source>
</evidence>
<comment type="caution">
    <text evidence="3">The sequence shown here is derived from an EMBL/GenBank/DDBJ whole genome shotgun (WGS) entry which is preliminary data.</text>
</comment>
<feature type="compositionally biased region" description="Acidic residues" evidence="2">
    <location>
        <begin position="637"/>
        <end position="648"/>
    </location>
</feature>
<evidence type="ECO:0000256" key="2">
    <source>
        <dbReference type="SAM" id="MobiDB-lite"/>
    </source>
</evidence>
<evidence type="ECO:0000313" key="4">
    <source>
        <dbReference type="Proteomes" id="UP000761534"/>
    </source>
</evidence>
<feature type="region of interest" description="Disordered" evidence="2">
    <location>
        <begin position="394"/>
        <end position="417"/>
    </location>
</feature>
<dbReference type="Proteomes" id="UP000761534">
    <property type="component" value="Unassembled WGS sequence"/>
</dbReference>
<feature type="compositionally biased region" description="Polar residues" evidence="2">
    <location>
        <begin position="590"/>
        <end position="617"/>
    </location>
</feature>
<gene>
    <name evidence="3" type="ORF">TRICI_001796</name>
</gene>
<organism evidence="3 4">
    <name type="scientific">Trichomonascus ciferrii</name>
    <dbReference type="NCBI Taxonomy" id="44093"/>
    <lineage>
        <taxon>Eukaryota</taxon>
        <taxon>Fungi</taxon>
        <taxon>Dikarya</taxon>
        <taxon>Ascomycota</taxon>
        <taxon>Saccharomycotina</taxon>
        <taxon>Dipodascomycetes</taxon>
        <taxon>Dipodascales</taxon>
        <taxon>Trichomonascaceae</taxon>
        <taxon>Trichomonascus</taxon>
        <taxon>Trichomonascus ciferrii complex</taxon>
    </lineage>
</organism>
<evidence type="ECO:0000313" key="3">
    <source>
        <dbReference type="EMBL" id="KAA8916054.1"/>
    </source>
</evidence>
<keyword evidence="4" id="KW-1185">Reference proteome</keyword>
<dbReference type="VEuPathDB" id="FungiDB:TRICI_001796"/>
<dbReference type="Pfam" id="PF03999">
    <property type="entry name" value="MAP65_ASE1"/>
    <property type="match status" value="1"/>
</dbReference>
<dbReference type="Gene3D" id="1.20.58.1520">
    <property type="match status" value="1"/>
</dbReference>
<sequence>MSEPRRQSYILKQFGSIDGRLQGLFDELGLSIEEKHHREKQLYSVIETALEEQVKAVGQERDDLVYKCQDLQYNLGLMVYALKDVNLEENENTRGVNQLIEEHEIRPPYKQKMEKLERISEHVEEIYSERLMRINRILEVLKDLSTKVDDLAVPAELMPAKDDNPQNLDLSNSRIGQLDEEITRWQHVYNERLKTVSDYATHIVALWAELGTPQDEIDRKILSNYKSSPEQLGTLSRDIEDLKNKYSDLENEKSIREQKLANYKKQIKHLWSKLNEDEDVQRQFERRHVGLAQGVLDAHERELDRLNEKKREYIHVFISDARETLNGLWKQLYFSEDEKFQFTPAWTEVYTDASLDAHETEIERLEKLLEERKPVLRLIDEYYKLQQEAEELEASTHDSSRLLAKGSGQKRDPSRLLREEQMRKRLAKRKPKIIQELESLLHSWEERNSHPFMVNGRRFLDVLEEENKTKPPSSSLRRARSTKETATKDNSTTKPVAPATASNRSVSASAIRSQTHLGNNRPAGRPGAISTSPIKAQRGRLSPTKEVGGGGGRLSPTKESGGGGAPKKLGLKTPKPAAAPRLNQQQQQQHDQTPVNKKNNTNSSVLRAGPQSQQSLRAPSHTTNTSTGSTTSSENWEVYDDASSSEDEIVDGSYMRWRQEAMKKLGSQDYQVRRVSEFNWDKDVF</sequence>
<reference evidence="3" key="1">
    <citation type="journal article" date="2019" name="G3 (Bethesda)">
        <title>Genome Assemblies of Two Rare Opportunistic Yeast Pathogens: Diutina rugosa (syn. Candida rugosa) and Trichomonascus ciferrii (syn. Candida ciferrii).</title>
        <authorList>
            <person name="Mixao V."/>
            <person name="Saus E."/>
            <person name="Hansen A.P."/>
            <person name="Lass-Florl C."/>
            <person name="Gabaldon T."/>
        </authorList>
    </citation>
    <scope>NUCLEOTIDE SEQUENCE</scope>
    <source>
        <strain evidence="3">CBS 4856</strain>
    </source>
</reference>
<dbReference type="InterPro" id="IPR007145">
    <property type="entry name" value="MAP65_Ase1_PRC1"/>
</dbReference>
<protein>
    <recommendedName>
        <fullName evidence="5">Anaphase spindle elongation protein 1</fullName>
    </recommendedName>
</protein>
<feature type="compositionally biased region" description="Low complexity" evidence="2">
    <location>
        <begin position="566"/>
        <end position="589"/>
    </location>
</feature>
<name>A0A642VCE2_9ASCO</name>
<dbReference type="GO" id="GO:0008017">
    <property type="term" value="F:microtubule binding"/>
    <property type="evidence" value="ECO:0007669"/>
    <property type="project" value="InterPro"/>
</dbReference>
<dbReference type="AlphaFoldDB" id="A0A642VCE2"/>
<dbReference type="PANTHER" id="PTHR19321">
    <property type="entry name" value="PROTEIN REGULATOR OF CYTOKINESIS 1 PRC1-RELATED"/>
    <property type="match status" value="1"/>
</dbReference>
<keyword evidence="1" id="KW-0175">Coiled coil</keyword>
<dbReference type="GO" id="GO:0051256">
    <property type="term" value="P:mitotic spindle midzone assembly"/>
    <property type="evidence" value="ECO:0007669"/>
    <property type="project" value="TreeGrafter"/>
</dbReference>
<accession>A0A642VCE2</accession>
<feature type="compositionally biased region" description="Polar residues" evidence="2">
    <location>
        <begin position="488"/>
        <end position="518"/>
    </location>
</feature>
<feature type="compositionally biased region" description="Low complexity" evidence="2">
    <location>
        <begin position="620"/>
        <end position="633"/>
    </location>
</feature>
<feature type="region of interest" description="Disordered" evidence="2">
    <location>
        <begin position="465"/>
        <end position="648"/>
    </location>
</feature>